<reference evidence="6 7" key="2">
    <citation type="submission" date="2018-05" db="EMBL/GenBank/DDBJ databases">
        <authorList>
            <person name="Lanie J.A."/>
            <person name="Ng W.-L."/>
            <person name="Kazmierczak K.M."/>
            <person name="Andrzejewski T.M."/>
            <person name="Davidsen T.M."/>
            <person name="Wayne K.J."/>
            <person name="Tettelin H."/>
            <person name="Glass J.I."/>
            <person name="Rusch D."/>
            <person name="Podicherti R."/>
            <person name="Tsui H.-C.T."/>
            <person name="Winkler M.E."/>
        </authorList>
    </citation>
    <scope>NUCLEOTIDE SEQUENCE [LARGE SCALE GENOMIC DNA]</scope>
    <source>
        <strain evidence="6 7">YBY</strain>
    </source>
</reference>
<proteinExistence type="predicted"/>
<evidence type="ECO:0000256" key="4">
    <source>
        <dbReference type="SAM" id="Phobius"/>
    </source>
</evidence>
<keyword evidence="4" id="KW-0812">Transmembrane</keyword>
<dbReference type="AlphaFoldDB" id="A0A2U2BIR7"/>
<dbReference type="SUPFAM" id="SSF74653">
    <property type="entry name" value="TolA/TonB C-terminal domain"/>
    <property type="match status" value="1"/>
</dbReference>
<dbReference type="Pfam" id="PF13103">
    <property type="entry name" value="TonB_2"/>
    <property type="match status" value="1"/>
</dbReference>
<dbReference type="STRING" id="511.UZ73_12735"/>
<dbReference type="GO" id="GO:0019867">
    <property type="term" value="C:outer membrane"/>
    <property type="evidence" value="ECO:0007669"/>
    <property type="project" value="InterPro"/>
</dbReference>
<evidence type="ECO:0000313" key="7">
    <source>
        <dbReference type="Proteomes" id="UP000245216"/>
    </source>
</evidence>
<evidence type="ECO:0000256" key="2">
    <source>
        <dbReference type="ARBA" id="ARBA00023136"/>
    </source>
</evidence>
<keyword evidence="3" id="KW-0998">Cell outer membrane</keyword>
<organism evidence="6 7">
    <name type="scientific">Alcaligenes faecalis</name>
    <dbReference type="NCBI Taxonomy" id="511"/>
    <lineage>
        <taxon>Bacteria</taxon>
        <taxon>Pseudomonadati</taxon>
        <taxon>Pseudomonadota</taxon>
        <taxon>Betaproteobacteria</taxon>
        <taxon>Burkholderiales</taxon>
        <taxon>Alcaligenaceae</taxon>
        <taxon>Alcaligenes</taxon>
    </lineage>
</organism>
<dbReference type="Gene3D" id="3.55.50.30">
    <property type="match status" value="1"/>
</dbReference>
<dbReference type="InterPro" id="IPR011662">
    <property type="entry name" value="Secretin/TonB_short_N"/>
</dbReference>
<comment type="caution">
    <text evidence="6">The sequence shown here is derived from an EMBL/GenBank/DDBJ whole genome shotgun (WGS) entry which is preliminary data.</text>
</comment>
<gene>
    <name evidence="6" type="ORF">DF183_12180</name>
</gene>
<evidence type="ECO:0000256" key="3">
    <source>
        <dbReference type="ARBA" id="ARBA00023237"/>
    </source>
</evidence>
<keyword evidence="2 4" id="KW-0472">Membrane</keyword>
<accession>A0A2U2BIR7</accession>
<evidence type="ECO:0000259" key="5">
    <source>
        <dbReference type="SMART" id="SM00965"/>
    </source>
</evidence>
<dbReference type="SMART" id="SM00965">
    <property type="entry name" value="STN"/>
    <property type="match status" value="1"/>
</dbReference>
<sequence length="308" mass="33444">MPRRWNVVWSKCANTCRAPRPGWCCAKKTARLDCHYVVIGDFYNRLASPLFVSLSDAAARPINVRMTMTQVAISVAVLLGAFLLFACASLAVARSDADTLLNSSERLSFDIQAQPLAQALKAYGQRSDLSVLLDGADPQRPMPAVRGDMTRKQALSTLLDGSGLQAYYVDNRSIVIRLPDGKPARASAGQRPLNLSHISGVRDGAHDYSAYVTRVQQAVRNALCRSPQTRPGSYRLAMQLWLNPDGQVERVHLLGSTGKTTRDEAISRVLGNVSMGVAPDASLPQPLVLLLAPVSDHVRDDCPVQAGR</sequence>
<evidence type="ECO:0000256" key="1">
    <source>
        <dbReference type="ARBA" id="ARBA00022448"/>
    </source>
</evidence>
<feature type="domain" description="Secretin/TonB short N-terminal" evidence="5">
    <location>
        <begin position="129"/>
        <end position="179"/>
    </location>
</feature>
<protein>
    <recommendedName>
        <fullName evidence="5">Secretin/TonB short N-terminal domain-containing protein</fullName>
    </recommendedName>
</protein>
<feature type="transmembrane region" description="Helical" evidence="4">
    <location>
        <begin position="71"/>
        <end position="93"/>
    </location>
</feature>
<name>A0A2U2BIR7_ALCFA</name>
<dbReference type="Proteomes" id="UP000245216">
    <property type="component" value="Unassembled WGS sequence"/>
</dbReference>
<keyword evidence="4" id="KW-1133">Transmembrane helix</keyword>
<keyword evidence="1" id="KW-0813">Transport</keyword>
<reference evidence="6 7" key="1">
    <citation type="submission" date="2018-05" db="EMBL/GenBank/DDBJ databases">
        <title>Genome Sequence of an Efficient Indole-Degrading Bacterium, Alcaligenes sp.YBY.</title>
        <authorList>
            <person name="Yang B."/>
        </authorList>
    </citation>
    <scope>NUCLEOTIDE SEQUENCE [LARGE SCALE GENOMIC DNA]</scope>
    <source>
        <strain evidence="6 7">YBY</strain>
    </source>
</reference>
<evidence type="ECO:0000313" key="6">
    <source>
        <dbReference type="EMBL" id="PWE13913.1"/>
    </source>
</evidence>
<dbReference type="EMBL" id="QEXO01000003">
    <property type="protein sequence ID" value="PWE13913.1"/>
    <property type="molecule type" value="Genomic_DNA"/>
</dbReference>